<keyword evidence="4" id="KW-1185">Reference proteome</keyword>
<keyword evidence="2" id="KW-0472">Membrane</keyword>
<feature type="region of interest" description="Disordered" evidence="1">
    <location>
        <begin position="466"/>
        <end position="559"/>
    </location>
</feature>
<dbReference type="PANTHER" id="PTHR35574:SF2">
    <property type="entry name" value="CLAUDIN-LIKE IN CAENORHABDITIS"/>
    <property type="match status" value="1"/>
</dbReference>
<dbReference type="Gene3D" id="1.20.140.150">
    <property type="match status" value="1"/>
</dbReference>
<dbReference type="PANTHER" id="PTHR35574">
    <property type="entry name" value="PUTATIVE-RELATED"/>
    <property type="match status" value="1"/>
</dbReference>
<feature type="region of interest" description="Disordered" evidence="1">
    <location>
        <begin position="292"/>
        <end position="394"/>
    </location>
</feature>
<accession>A0AA36H6G8</accession>
<feature type="transmembrane region" description="Helical" evidence="2">
    <location>
        <begin position="12"/>
        <end position="34"/>
    </location>
</feature>
<gene>
    <name evidence="3" type="ORF">CYNAS_LOCUS16585</name>
</gene>
<sequence>MADGDVSKCGRKTALSTFFAVTFTAFTLSLISVISPSWQYVYLENGRTEHHHGLWLDCKRDYSFDYGRTREYYETLYRRDLQGSPFDIFFLPPLQCVYKFDYYIDPEDLYDHNHDENRIQNDAYQHLFLGWKIAALSGCGSAVIFTASALLLAVCAFCHRTFICASTVLVSVAAILSTIGVSVFYAWANYQDNKVIKEEEDTIYEQILGWAFYCQVISALVTWLASMLGCCVTSVSFSKSRAKLVKIEVVEGGDESQPLSSRNSSQPFKRSFSAIYRVDSQSLRQWERDYIRNAQERQQRPPDERTFKRTISMPNYSKKQKAAAQKKFTARPGRDLFSSTSNMTESTHTGSVNTLERNQTRTVPAQPPPPTISSPQPNPKLKSALKTPQQSRKSINFDDSDITYEYLACDDVSVGVSSFSGTSKKPPSQRTYDPIYEQIGQQAYLEPDSVRRSNLALNVDSSKRALPASEPLHGSSQSVPTGQPKAKTTLIDDVAKPSSSVDLRKSPAHPAFPTTSKRVMGDAGMAKEISGRSDLSDKKSETKTTSFPATPRLDSKPPLSIRDFGVELTPRPGYCDVGTTFSSQNTSENSIVKTKYVELDLGKSSTEVHSSSAPSPLKYITVEKPNVNRLEKLAGRPSTSIDNPAVTRLSPPSLSVASRQNESYDSIPLSKAGIAINTFGNHQRQRSITNLTFRPQSTTGASEVFERPDSMSLESSSVTSPSPRKPHTPLKQLVHRKLLTTMPDEVDRSIGASTVFENETMRDSADSYARDAEIRLNLFMQDKTKDETTV</sequence>
<feature type="region of interest" description="Disordered" evidence="1">
    <location>
        <begin position="694"/>
        <end position="730"/>
    </location>
</feature>
<name>A0AA36H6G8_CYLNA</name>
<protein>
    <recommendedName>
        <fullName evidence="5">Clc-like protein</fullName>
    </recommendedName>
</protein>
<feature type="transmembrane region" description="Helical" evidence="2">
    <location>
        <begin position="133"/>
        <end position="155"/>
    </location>
</feature>
<feature type="transmembrane region" description="Helical" evidence="2">
    <location>
        <begin position="162"/>
        <end position="187"/>
    </location>
</feature>
<feature type="compositionally biased region" description="Basic and acidic residues" evidence="1">
    <location>
        <begin position="292"/>
        <end position="307"/>
    </location>
</feature>
<dbReference type="GO" id="GO:0016020">
    <property type="term" value="C:membrane"/>
    <property type="evidence" value="ECO:0007669"/>
    <property type="project" value="InterPro"/>
</dbReference>
<comment type="caution">
    <text evidence="3">The sequence shown here is derived from an EMBL/GenBank/DDBJ whole genome shotgun (WGS) entry which is preliminary data.</text>
</comment>
<organism evidence="3 4">
    <name type="scientific">Cylicocyclus nassatus</name>
    <name type="common">Nematode worm</name>
    <dbReference type="NCBI Taxonomy" id="53992"/>
    <lineage>
        <taxon>Eukaryota</taxon>
        <taxon>Metazoa</taxon>
        <taxon>Ecdysozoa</taxon>
        <taxon>Nematoda</taxon>
        <taxon>Chromadorea</taxon>
        <taxon>Rhabditida</taxon>
        <taxon>Rhabditina</taxon>
        <taxon>Rhabditomorpha</taxon>
        <taxon>Strongyloidea</taxon>
        <taxon>Strongylidae</taxon>
        <taxon>Cylicocyclus</taxon>
    </lineage>
</organism>
<keyword evidence="2" id="KW-1133">Transmembrane helix</keyword>
<evidence type="ECO:0000256" key="1">
    <source>
        <dbReference type="SAM" id="MobiDB-lite"/>
    </source>
</evidence>
<evidence type="ECO:0000313" key="4">
    <source>
        <dbReference type="Proteomes" id="UP001176961"/>
    </source>
</evidence>
<dbReference type="InterPro" id="IPR010761">
    <property type="entry name" value="Clc_prot-like"/>
</dbReference>
<dbReference type="EMBL" id="CATQJL010000305">
    <property type="protein sequence ID" value="CAJ0604602.1"/>
    <property type="molecule type" value="Genomic_DNA"/>
</dbReference>
<proteinExistence type="predicted"/>
<reference evidence="3" key="1">
    <citation type="submission" date="2023-07" db="EMBL/GenBank/DDBJ databases">
        <authorList>
            <consortium name="CYATHOMIX"/>
        </authorList>
    </citation>
    <scope>NUCLEOTIDE SEQUENCE</scope>
    <source>
        <strain evidence="3">N/A</strain>
    </source>
</reference>
<evidence type="ECO:0000313" key="3">
    <source>
        <dbReference type="EMBL" id="CAJ0604602.1"/>
    </source>
</evidence>
<evidence type="ECO:0008006" key="5">
    <source>
        <dbReference type="Google" id="ProtNLM"/>
    </source>
</evidence>
<feature type="compositionally biased region" description="Pro residues" evidence="1">
    <location>
        <begin position="365"/>
        <end position="378"/>
    </location>
</feature>
<dbReference type="Pfam" id="PF07062">
    <property type="entry name" value="Clc-like"/>
    <property type="match status" value="1"/>
</dbReference>
<dbReference type="AlphaFoldDB" id="A0AA36H6G8"/>
<dbReference type="Proteomes" id="UP001176961">
    <property type="component" value="Unassembled WGS sequence"/>
</dbReference>
<keyword evidence="2" id="KW-0812">Transmembrane</keyword>
<feature type="compositionally biased region" description="Polar residues" evidence="1">
    <location>
        <begin position="337"/>
        <end position="363"/>
    </location>
</feature>
<evidence type="ECO:0000256" key="2">
    <source>
        <dbReference type="SAM" id="Phobius"/>
    </source>
</evidence>
<feature type="compositionally biased region" description="Basic and acidic residues" evidence="1">
    <location>
        <begin position="529"/>
        <end position="542"/>
    </location>
</feature>
<feature type="compositionally biased region" description="Low complexity" evidence="1">
    <location>
        <begin position="710"/>
        <end position="722"/>
    </location>
</feature>